<comment type="caution">
    <text evidence="2">The sequence shown here is derived from an EMBL/GenBank/DDBJ whole genome shotgun (WGS) entry which is preliminary data.</text>
</comment>
<evidence type="ECO:0000313" key="3">
    <source>
        <dbReference type="Proteomes" id="UP001604336"/>
    </source>
</evidence>
<keyword evidence="3" id="KW-1185">Reference proteome</keyword>
<name>A0ABD1RG22_9LAMI</name>
<evidence type="ECO:0000256" key="1">
    <source>
        <dbReference type="SAM" id="MobiDB-lite"/>
    </source>
</evidence>
<feature type="compositionally biased region" description="Basic and acidic residues" evidence="1">
    <location>
        <begin position="42"/>
        <end position="57"/>
    </location>
</feature>
<gene>
    <name evidence="2" type="ORF">Adt_31760</name>
</gene>
<dbReference type="AlphaFoldDB" id="A0ABD1RG22"/>
<protein>
    <submittedName>
        <fullName evidence="2">Uncharacterized protein</fullName>
    </submittedName>
</protein>
<sequence length="158" mass="17586">MYVAEIPMTAVVEKEGRPQPEPEVKKVGKLVVEGEKEAMAVEDEKVAESASFKEERNASGSELGGQRFSGVLVLSHRHTPHFQEDLQNSSRILHTYVRRQLCQAATVDPILVRPILPREARRQFNVSEDVDAFHNDGWWEYIVITTLDGGGGGSNDSV</sequence>
<reference evidence="3" key="1">
    <citation type="submission" date="2024-07" db="EMBL/GenBank/DDBJ databases">
        <title>Two chromosome-level genome assemblies of Korean endemic species Abeliophyllum distichum and Forsythia ovata (Oleaceae).</title>
        <authorList>
            <person name="Jang H."/>
        </authorList>
    </citation>
    <scope>NUCLEOTIDE SEQUENCE [LARGE SCALE GENOMIC DNA]</scope>
</reference>
<evidence type="ECO:0000313" key="2">
    <source>
        <dbReference type="EMBL" id="KAL2487004.1"/>
    </source>
</evidence>
<accession>A0ABD1RG22</accession>
<dbReference type="Proteomes" id="UP001604336">
    <property type="component" value="Unassembled WGS sequence"/>
</dbReference>
<dbReference type="EMBL" id="JBFOLK010000009">
    <property type="protein sequence ID" value="KAL2487004.1"/>
    <property type="molecule type" value="Genomic_DNA"/>
</dbReference>
<organism evidence="2 3">
    <name type="scientific">Abeliophyllum distichum</name>
    <dbReference type="NCBI Taxonomy" id="126358"/>
    <lineage>
        <taxon>Eukaryota</taxon>
        <taxon>Viridiplantae</taxon>
        <taxon>Streptophyta</taxon>
        <taxon>Embryophyta</taxon>
        <taxon>Tracheophyta</taxon>
        <taxon>Spermatophyta</taxon>
        <taxon>Magnoliopsida</taxon>
        <taxon>eudicotyledons</taxon>
        <taxon>Gunneridae</taxon>
        <taxon>Pentapetalae</taxon>
        <taxon>asterids</taxon>
        <taxon>lamiids</taxon>
        <taxon>Lamiales</taxon>
        <taxon>Oleaceae</taxon>
        <taxon>Forsythieae</taxon>
        <taxon>Abeliophyllum</taxon>
    </lineage>
</organism>
<proteinExistence type="predicted"/>
<feature type="region of interest" description="Disordered" evidence="1">
    <location>
        <begin position="42"/>
        <end position="64"/>
    </location>
</feature>